<evidence type="ECO:0000256" key="1">
    <source>
        <dbReference type="ARBA" id="ARBA00005054"/>
    </source>
</evidence>
<feature type="site" description="Raises pKa of active site His" evidence="6">
    <location>
        <position position="148"/>
    </location>
</feature>
<proteinExistence type="inferred from homology"/>
<dbReference type="EC" id="2.1.2.2" evidence="6"/>
<evidence type="ECO:0000256" key="4">
    <source>
        <dbReference type="ARBA" id="ARBA00038440"/>
    </source>
</evidence>
<dbReference type="Proteomes" id="UP000001661">
    <property type="component" value="Chromosome"/>
</dbReference>
<evidence type="ECO:0000313" key="9">
    <source>
        <dbReference type="Proteomes" id="UP000001661"/>
    </source>
</evidence>
<dbReference type="Pfam" id="PF00551">
    <property type="entry name" value="Formyl_trans_N"/>
    <property type="match status" value="1"/>
</dbReference>
<dbReference type="NCBIfam" id="TIGR00639">
    <property type="entry name" value="PurN"/>
    <property type="match status" value="1"/>
</dbReference>
<feature type="binding site" evidence="6">
    <location>
        <begin position="93"/>
        <end position="96"/>
    </location>
    <ligand>
        <name>(6R)-10-formyltetrahydrofolate</name>
        <dbReference type="ChEBI" id="CHEBI:195366"/>
    </ligand>
</feature>
<dbReference type="EMBL" id="CP002105">
    <property type="protein sequence ID" value="ADL13792.1"/>
    <property type="molecule type" value="Genomic_DNA"/>
</dbReference>
<dbReference type="FunFam" id="3.40.50.170:FF:000007">
    <property type="entry name" value="Phosphoribosylglycinamide formyltransferase"/>
    <property type="match status" value="1"/>
</dbReference>
<feature type="active site" description="Proton donor" evidence="6">
    <location>
        <position position="112"/>
    </location>
</feature>
<dbReference type="HOGENOM" id="CLU_038395_1_0_9"/>
<accession>D9QUJ1</accession>
<dbReference type="InterPro" id="IPR036477">
    <property type="entry name" value="Formyl_transf_N_sf"/>
</dbReference>
<dbReference type="STRING" id="574087.Acear_2311"/>
<sequence>MGKKLVVGVLASGRGTNLQSIINSIEEGRLDAEIGIVISDNPEAKALLRAENHGLKQQCIESGDFADTEEYEEEMIEVLEENNVDLVAMAGFMKILSSYFIQHYSNRIMNIHPSLLPAFPGTDAQKQALEYGVKVSGCTVHFADEGMDSGPIIMQAAVSVLEDDTVESLSKRILAEEHRIYPEAIQLYADNKLQVRDDRVEIL</sequence>
<dbReference type="PROSITE" id="PS00373">
    <property type="entry name" value="GART"/>
    <property type="match status" value="1"/>
</dbReference>
<keyword evidence="9" id="KW-1185">Reference proteome</keyword>
<dbReference type="RefSeq" id="WP_013279233.1">
    <property type="nucleotide sequence ID" value="NC_014378.1"/>
</dbReference>
<feature type="binding site" evidence="6">
    <location>
        <position position="110"/>
    </location>
    <ligand>
        <name>(6R)-10-formyltetrahydrofolate</name>
        <dbReference type="ChEBI" id="CHEBI:195366"/>
    </ligand>
</feature>
<dbReference type="AlphaFoldDB" id="D9QUJ1"/>
<comment type="similarity">
    <text evidence="4 6">Belongs to the GART family.</text>
</comment>
<dbReference type="GO" id="GO:0004644">
    <property type="term" value="F:phosphoribosylglycinamide formyltransferase activity"/>
    <property type="evidence" value="ECO:0007669"/>
    <property type="project" value="UniProtKB-UniRule"/>
</dbReference>
<feature type="domain" description="Formyl transferase N-terminal" evidence="7">
    <location>
        <begin position="9"/>
        <end position="185"/>
    </location>
</feature>
<protein>
    <recommendedName>
        <fullName evidence="6">Phosphoribosylglycinamide formyltransferase</fullName>
        <ecNumber evidence="6">2.1.2.2</ecNumber>
    </recommendedName>
    <alternativeName>
        <fullName evidence="6">5'-phosphoribosylglycinamide transformylase</fullName>
    </alternativeName>
    <alternativeName>
        <fullName evidence="6">GAR transformylase</fullName>
        <shortName evidence="6">GART</shortName>
    </alternativeName>
</protein>
<evidence type="ECO:0000313" key="8">
    <source>
        <dbReference type="EMBL" id="ADL13792.1"/>
    </source>
</evidence>
<comment type="caution">
    <text evidence="6">Lacks conserved residue(s) required for the propagation of feature annotation.</text>
</comment>
<evidence type="ECO:0000256" key="3">
    <source>
        <dbReference type="ARBA" id="ARBA00022755"/>
    </source>
</evidence>
<dbReference type="OrthoDB" id="9806170at2"/>
<dbReference type="GO" id="GO:0006189">
    <property type="term" value="P:'de novo' IMP biosynthetic process"/>
    <property type="evidence" value="ECO:0007669"/>
    <property type="project" value="UniProtKB-UniRule"/>
</dbReference>
<dbReference type="PANTHER" id="PTHR43369:SF2">
    <property type="entry name" value="PHOSPHORIBOSYLGLYCINAMIDE FORMYLTRANSFERASE"/>
    <property type="match status" value="1"/>
</dbReference>
<dbReference type="GO" id="GO:0005737">
    <property type="term" value="C:cytoplasm"/>
    <property type="evidence" value="ECO:0007669"/>
    <property type="project" value="TreeGrafter"/>
</dbReference>
<evidence type="ECO:0000256" key="6">
    <source>
        <dbReference type="HAMAP-Rule" id="MF_01930"/>
    </source>
</evidence>
<dbReference type="InterPro" id="IPR001555">
    <property type="entry name" value="GART_AS"/>
</dbReference>
<comment type="function">
    <text evidence="6">Catalyzes the transfer of a formyl group from 10-formyltetrahydrofolate to 5-phospho-ribosyl-glycinamide (GAR), producing 5-phospho-ribosyl-N-formylglycinamide (FGAR) and tetrahydrofolate.</text>
</comment>
<evidence type="ECO:0000256" key="5">
    <source>
        <dbReference type="ARBA" id="ARBA00047664"/>
    </source>
</evidence>
<evidence type="ECO:0000256" key="2">
    <source>
        <dbReference type="ARBA" id="ARBA00022679"/>
    </source>
</evidence>
<dbReference type="PANTHER" id="PTHR43369">
    <property type="entry name" value="PHOSPHORIBOSYLGLYCINAMIDE FORMYLTRANSFERASE"/>
    <property type="match status" value="1"/>
</dbReference>
<feature type="binding site" evidence="6">
    <location>
        <begin position="15"/>
        <end position="17"/>
    </location>
    <ligand>
        <name>N(1)-(5-phospho-beta-D-ribosyl)glycinamide</name>
        <dbReference type="ChEBI" id="CHEBI:143788"/>
    </ligand>
</feature>
<name>D9QUJ1_ACEAZ</name>
<dbReference type="InterPro" id="IPR002376">
    <property type="entry name" value="Formyl_transf_N"/>
</dbReference>
<dbReference type="KEGG" id="aar:Acear_2311"/>
<dbReference type="Gene3D" id="3.40.50.170">
    <property type="entry name" value="Formyl transferase, N-terminal domain"/>
    <property type="match status" value="1"/>
</dbReference>
<organism evidence="8 9">
    <name type="scientific">Acetohalobium arabaticum (strain ATCC 49924 / DSM 5501 / Z-7288)</name>
    <dbReference type="NCBI Taxonomy" id="574087"/>
    <lineage>
        <taxon>Bacteria</taxon>
        <taxon>Bacillati</taxon>
        <taxon>Bacillota</taxon>
        <taxon>Clostridia</taxon>
        <taxon>Halanaerobiales</taxon>
        <taxon>Halobacteroidaceae</taxon>
        <taxon>Acetohalobium</taxon>
    </lineage>
</organism>
<dbReference type="InterPro" id="IPR004607">
    <property type="entry name" value="GART"/>
</dbReference>
<keyword evidence="3 6" id="KW-0658">Purine biosynthesis</keyword>
<comment type="catalytic activity">
    <reaction evidence="5 6">
        <text>N(1)-(5-phospho-beta-D-ribosyl)glycinamide + (6R)-10-formyltetrahydrofolate = N(2)-formyl-N(1)-(5-phospho-beta-D-ribosyl)glycinamide + (6S)-5,6,7,8-tetrahydrofolate + H(+)</text>
        <dbReference type="Rhea" id="RHEA:15053"/>
        <dbReference type="ChEBI" id="CHEBI:15378"/>
        <dbReference type="ChEBI" id="CHEBI:57453"/>
        <dbReference type="ChEBI" id="CHEBI:143788"/>
        <dbReference type="ChEBI" id="CHEBI:147286"/>
        <dbReference type="ChEBI" id="CHEBI:195366"/>
        <dbReference type="EC" id="2.1.2.2"/>
    </reaction>
</comment>
<comment type="pathway">
    <text evidence="1 6">Purine metabolism; IMP biosynthesis via de novo pathway; N(2)-formyl-N(1)-(5-phospho-D-ribosyl)glycinamide from N(1)-(5-phospho-D-ribosyl)glycinamide (10-formyl THF route): step 1/1.</text>
</comment>
<evidence type="ECO:0000259" key="7">
    <source>
        <dbReference type="Pfam" id="PF00551"/>
    </source>
</evidence>
<dbReference type="HAMAP" id="MF_01930">
    <property type="entry name" value="PurN"/>
    <property type="match status" value="1"/>
</dbReference>
<dbReference type="UniPathway" id="UPA00074">
    <property type="reaction ID" value="UER00126"/>
</dbReference>
<dbReference type="CDD" id="cd08645">
    <property type="entry name" value="FMT_core_GART"/>
    <property type="match status" value="1"/>
</dbReference>
<reference evidence="8 9" key="1">
    <citation type="journal article" date="2010" name="Stand. Genomic Sci.">
        <title>Complete genome sequence of Acetohalobium arabaticum type strain (Z-7288).</title>
        <authorList>
            <person name="Sikorski J."/>
            <person name="Lapidus A."/>
            <person name="Chertkov O."/>
            <person name="Lucas S."/>
            <person name="Copeland A."/>
            <person name="Glavina Del Rio T."/>
            <person name="Nolan M."/>
            <person name="Tice H."/>
            <person name="Cheng J.F."/>
            <person name="Han C."/>
            <person name="Brambilla E."/>
            <person name="Pitluck S."/>
            <person name="Liolios K."/>
            <person name="Ivanova N."/>
            <person name="Mavromatis K."/>
            <person name="Mikhailova N."/>
            <person name="Pati A."/>
            <person name="Bruce D."/>
            <person name="Detter C."/>
            <person name="Tapia R."/>
            <person name="Goodwin L."/>
            <person name="Chen A."/>
            <person name="Palaniappan K."/>
            <person name="Land M."/>
            <person name="Hauser L."/>
            <person name="Chang Y.J."/>
            <person name="Jeffries C.D."/>
            <person name="Rohde M."/>
            <person name="Goker M."/>
            <person name="Spring S."/>
            <person name="Woyke T."/>
            <person name="Bristow J."/>
            <person name="Eisen J.A."/>
            <person name="Markowitz V."/>
            <person name="Hugenholtz P."/>
            <person name="Kyrpides N.C."/>
            <person name="Klenk H.P."/>
        </authorList>
    </citation>
    <scope>NUCLEOTIDE SEQUENCE [LARGE SCALE GENOMIC DNA]</scope>
    <source>
        <strain evidence="9">ATCC 49924 / DSM 5501 / Z-7288</strain>
    </source>
</reference>
<keyword evidence="2 6" id="KW-0808">Transferase</keyword>
<gene>
    <name evidence="6" type="primary">purN</name>
    <name evidence="8" type="ordered locus">Acear_2311</name>
</gene>
<dbReference type="SUPFAM" id="SSF53328">
    <property type="entry name" value="Formyltransferase"/>
    <property type="match status" value="1"/>
</dbReference>
<dbReference type="eggNOG" id="COG0299">
    <property type="taxonomic scope" value="Bacteria"/>
</dbReference>